<gene>
    <name evidence="11" type="ORF">Q4490_10225</name>
</gene>
<dbReference type="Pfam" id="PF02518">
    <property type="entry name" value="HATPase_c"/>
    <property type="match status" value="1"/>
</dbReference>
<keyword evidence="5" id="KW-0597">Phosphoprotein</keyword>
<feature type="transmembrane region" description="Helical" evidence="9">
    <location>
        <begin position="17"/>
        <end position="36"/>
    </location>
</feature>
<evidence type="ECO:0000313" key="11">
    <source>
        <dbReference type="EMBL" id="MDO6453941.1"/>
    </source>
</evidence>
<dbReference type="PRINTS" id="PR00344">
    <property type="entry name" value="BCTRLSENSOR"/>
</dbReference>
<dbReference type="InterPro" id="IPR004358">
    <property type="entry name" value="Sig_transdc_His_kin-like_C"/>
</dbReference>
<dbReference type="PROSITE" id="PS50109">
    <property type="entry name" value="HIS_KIN"/>
    <property type="match status" value="1"/>
</dbReference>
<dbReference type="SUPFAM" id="SSF47384">
    <property type="entry name" value="Homodimeric domain of signal transducing histidine kinase"/>
    <property type="match status" value="1"/>
</dbReference>
<keyword evidence="4" id="KW-1003">Cell membrane</keyword>
<keyword evidence="11" id="KW-0547">Nucleotide-binding</keyword>
<feature type="domain" description="Histidine kinase" evidence="10">
    <location>
        <begin position="390"/>
        <end position="623"/>
    </location>
</feature>
<comment type="caution">
    <text evidence="11">The sequence shown here is derived from an EMBL/GenBank/DDBJ whole genome shotgun (WGS) entry which is preliminary data.</text>
</comment>
<dbReference type="GO" id="GO:0005886">
    <property type="term" value="C:plasma membrane"/>
    <property type="evidence" value="ECO:0007669"/>
    <property type="project" value="UniProtKB-SubCell"/>
</dbReference>
<dbReference type="PANTHER" id="PTHR43065:SF47">
    <property type="match status" value="1"/>
</dbReference>
<dbReference type="AlphaFoldDB" id="A0AAW7XHQ4"/>
<keyword evidence="7 9" id="KW-1133">Transmembrane helix</keyword>
<evidence type="ECO:0000256" key="4">
    <source>
        <dbReference type="ARBA" id="ARBA00022475"/>
    </source>
</evidence>
<evidence type="ECO:0000256" key="1">
    <source>
        <dbReference type="ARBA" id="ARBA00000085"/>
    </source>
</evidence>
<dbReference type="EC" id="2.7.13.3" evidence="3"/>
<dbReference type="Gene3D" id="1.10.287.130">
    <property type="match status" value="1"/>
</dbReference>
<organism evidence="11 12">
    <name type="scientific">Neptunomonas phycophila</name>
    <dbReference type="NCBI Taxonomy" id="1572645"/>
    <lineage>
        <taxon>Bacteria</taxon>
        <taxon>Pseudomonadati</taxon>
        <taxon>Pseudomonadota</taxon>
        <taxon>Gammaproteobacteria</taxon>
        <taxon>Oceanospirillales</taxon>
        <taxon>Oceanospirillaceae</taxon>
        <taxon>Neptunomonas</taxon>
    </lineage>
</organism>
<dbReference type="Pfam" id="PF21623">
    <property type="entry name" value="HK_sensor_dom_bact"/>
    <property type="match status" value="1"/>
</dbReference>
<dbReference type="SUPFAM" id="SSF103190">
    <property type="entry name" value="Sensory domain-like"/>
    <property type="match status" value="2"/>
</dbReference>
<accession>A0AAW7XHQ4</accession>
<dbReference type="InterPro" id="IPR048760">
    <property type="entry name" value="VP0354-like_sensor_dom"/>
</dbReference>
<dbReference type="InterPro" id="IPR003661">
    <property type="entry name" value="HisK_dim/P_dom"/>
</dbReference>
<comment type="catalytic activity">
    <reaction evidence="1">
        <text>ATP + protein L-histidine = ADP + protein N-phospho-L-histidine.</text>
        <dbReference type="EC" id="2.7.13.3"/>
    </reaction>
</comment>
<dbReference type="PANTHER" id="PTHR43065">
    <property type="entry name" value="SENSOR HISTIDINE KINASE"/>
    <property type="match status" value="1"/>
</dbReference>
<name>A0AAW7XHQ4_9GAMM</name>
<evidence type="ECO:0000256" key="7">
    <source>
        <dbReference type="ARBA" id="ARBA00022989"/>
    </source>
</evidence>
<evidence type="ECO:0000256" key="9">
    <source>
        <dbReference type="SAM" id="Phobius"/>
    </source>
</evidence>
<protein>
    <recommendedName>
        <fullName evidence="3">histidine kinase</fullName>
        <ecNumber evidence="3">2.7.13.3</ecNumber>
    </recommendedName>
</protein>
<evidence type="ECO:0000256" key="6">
    <source>
        <dbReference type="ARBA" id="ARBA00022692"/>
    </source>
</evidence>
<dbReference type="InterPro" id="IPR029151">
    <property type="entry name" value="Sensor-like_sf"/>
</dbReference>
<evidence type="ECO:0000256" key="5">
    <source>
        <dbReference type="ARBA" id="ARBA00022553"/>
    </source>
</evidence>
<dbReference type="SMART" id="SM00387">
    <property type="entry name" value="HATPase_c"/>
    <property type="match status" value="1"/>
</dbReference>
<evidence type="ECO:0000256" key="8">
    <source>
        <dbReference type="SAM" id="Coils"/>
    </source>
</evidence>
<comment type="subcellular location">
    <subcellularLocation>
        <location evidence="2">Cell membrane</location>
        <topology evidence="2">Multi-pass membrane protein</topology>
    </subcellularLocation>
</comment>
<proteinExistence type="predicted"/>
<keyword evidence="9" id="KW-0472">Membrane</keyword>
<evidence type="ECO:0000259" key="10">
    <source>
        <dbReference type="PROSITE" id="PS50109"/>
    </source>
</evidence>
<sequence length="630" mass="70974">MFSEILGRFLKSPIKAWFLYAFPWWALIPLGAFLLFDAHYSREISDTKRLQDEVVDQENSLLEVASNQVIRSTLIIRNIAQSIMTNNDVSREEQQKLLSQTFLSVSSAYPQYMQIRIILPDGNEWVRVDNNARANNAGIIRHNHEMQNKAKRYYVMKGMALGKDEVFITPFDLNMENNQIEIPYRPTLRSVTQVRDVSGEVIGLFVLNLDGSYLFNRDQRSENSMVINSDGYWLLSSDIEQDWGFMFNRLNDRFSLAYPDVWEQMRQSHSSTGQILNDQGLWTYKRLVVGKLDELVKESTVIYTVSVVTHLAELRKELIWRYSLIALVILIAVTFLAFALAKATTALDKKSKELNASNKELERVIEQLQLSKEELIRTEKLSSLGLLVAGIAHELNTPIGSAMLTFRSMRERLAEMLHSFNSGAMKRSDLDRFLHQQNEGLDLANEGLNRAGLLIQQFKQVASDRANATCHRFDLAEEVEKISALMKNQIHHSPHQLILNVPPNIKMVSYPGPLGQVIQNLIQNSLVHAFDDGMSGVIEVTATPPVNGFVDLLVTDNGGGIPAEYLKTIFDPFFTTKRNQGGTGLGLHIVHNIVHGVLGGTIRVEKGVNGVGTRLVLHLPLYNEGGAVAS</sequence>
<keyword evidence="8" id="KW-0175">Coiled coil</keyword>
<dbReference type="SUPFAM" id="SSF55874">
    <property type="entry name" value="ATPase domain of HSP90 chaperone/DNA topoisomerase II/histidine kinase"/>
    <property type="match status" value="1"/>
</dbReference>
<feature type="transmembrane region" description="Helical" evidence="9">
    <location>
        <begin position="319"/>
        <end position="341"/>
    </location>
</feature>
<dbReference type="Gene3D" id="3.30.450.20">
    <property type="entry name" value="PAS domain"/>
    <property type="match status" value="2"/>
</dbReference>
<dbReference type="CDD" id="cd00082">
    <property type="entry name" value="HisKA"/>
    <property type="match status" value="1"/>
</dbReference>
<evidence type="ECO:0000313" key="12">
    <source>
        <dbReference type="Proteomes" id="UP001169862"/>
    </source>
</evidence>
<dbReference type="EMBL" id="JAUOPG010000006">
    <property type="protein sequence ID" value="MDO6453941.1"/>
    <property type="molecule type" value="Genomic_DNA"/>
</dbReference>
<dbReference type="GO" id="GO:0000155">
    <property type="term" value="F:phosphorelay sensor kinase activity"/>
    <property type="evidence" value="ECO:0007669"/>
    <property type="project" value="InterPro"/>
</dbReference>
<evidence type="ECO:0000256" key="2">
    <source>
        <dbReference type="ARBA" id="ARBA00004651"/>
    </source>
</evidence>
<keyword evidence="11" id="KW-0067">ATP-binding</keyword>
<reference evidence="11" key="1">
    <citation type="submission" date="2023-07" db="EMBL/GenBank/DDBJ databases">
        <title>Genome content predicts the carbon catabolic preferences of heterotrophic bacteria.</title>
        <authorList>
            <person name="Gralka M."/>
        </authorList>
    </citation>
    <scope>NUCLEOTIDE SEQUENCE</scope>
    <source>
        <strain evidence="11">I2M16</strain>
    </source>
</reference>
<dbReference type="CDD" id="cd00075">
    <property type="entry name" value="HATPase"/>
    <property type="match status" value="1"/>
</dbReference>
<dbReference type="RefSeq" id="WP_303550341.1">
    <property type="nucleotide sequence ID" value="NZ_JAUOPG010000006.1"/>
</dbReference>
<dbReference type="InterPro" id="IPR036097">
    <property type="entry name" value="HisK_dim/P_sf"/>
</dbReference>
<dbReference type="GO" id="GO:0005524">
    <property type="term" value="F:ATP binding"/>
    <property type="evidence" value="ECO:0007669"/>
    <property type="project" value="UniProtKB-KW"/>
</dbReference>
<dbReference type="InterPro" id="IPR003594">
    <property type="entry name" value="HATPase_dom"/>
</dbReference>
<dbReference type="Gene3D" id="3.30.565.10">
    <property type="entry name" value="Histidine kinase-like ATPase, C-terminal domain"/>
    <property type="match status" value="1"/>
</dbReference>
<evidence type="ECO:0000256" key="3">
    <source>
        <dbReference type="ARBA" id="ARBA00012438"/>
    </source>
</evidence>
<keyword evidence="6 9" id="KW-0812">Transmembrane</keyword>
<dbReference type="Proteomes" id="UP001169862">
    <property type="component" value="Unassembled WGS sequence"/>
</dbReference>
<feature type="coiled-coil region" evidence="8">
    <location>
        <begin position="340"/>
        <end position="381"/>
    </location>
</feature>
<dbReference type="InterPro" id="IPR005467">
    <property type="entry name" value="His_kinase_dom"/>
</dbReference>
<dbReference type="InterPro" id="IPR036890">
    <property type="entry name" value="HATPase_C_sf"/>
</dbReference>